<feature type="compositionally biased region" description="Gly residues" evidence="1">
    <location>
        <begin position="1"/>
        <end position="11"/>
    </location>
</feature>
<reference evidence="3" key="1">
    <citation type="journal article" date="2019" name="Nat. Commun.">
        <title>The genome of broomcorn millet.</title>
        <authorList>
            <person name="Zou C."/>
            <person name="Miki D."/>
            <person name="Li D."/>
            <person name="Tang Q."/>
            <person name="Xiao L."/>
            <person name="Rajput S."/>
            <person name="Deng P."/>
            <person name="Jia W."/>
            <person name="Huang R."/>
            <person name="Zhang M."/>
            <person name="Sun Y."/>
            <person name="Hu J."/>
            <person name="Fu X."/>
            <person name="Schnable P.S."/>
            <person name="Li F."/>
            <person name="Zhang H."/>
            <person name="Feng B."/>
            <person name="Zhu X."/>
            <person name="Liu R."/>
            <person name="Schnable J.C."/>
            <person name="Zhu J.-K."/>
            <person name="Zhang H."/>
        </authorList>
    </citation>
    <scope>NUCLEOTIDE SEQUENCE [LARGE SCALE GENOMIC DNA]</scope>
</reference>
<name>A0A3L6TIX1_PANMI</name>
<dbReference type="EMBL" id="PQIB02000001">
    <property type="protein sequence ID" value="RLN39078.1"/>
    <property type="molecule type" value="Genomic_DNA"/>
</dbReference>
<protein>
    <submittedName>
        <fullName evidence="2">ABC transporter F family member 4</fullName>
    </submittedName>
</protein>
<feature type="compositionally biased region" description="Basic residues" evidence="1">
    <location>
        <begin position="289"/>
        <end position="298"/>
    </location>
</feature>
<dbReference type="AlphaFoldDB" id="A0A3L6TIX1"/>
<dbReference type="PANTHER" id="PTHR33828">
    <property type="entry name" value="OS05G0596200 PROTEIN"/>
    <property type="match status" value="1"/>
</dbReference>
<comment type="caution">
    <text evidence="2">The sequence shown here is derived from an EMBL/GenBank/DDBJ whole genome shotgun (WGS) entry which is preliminary data.</text>
</comment>
<gene>
    <name evidence="2" type="ORF">C2845_PM01G09410</name>
</gene>
<dbReference type="OrthoDB" id="361835at2759"/>
<feature type="compositionally biased region" description="Low complexity" evidence="1">
    <location>
        <begin position="112"/>
        <end position="121"/>
    </location>
</feature>
<evidence type="ECO:0000313" key="2">
    <source>
        <dbReference type="EMBL" id="RLN39078.1"/>
    </source>
</evidence>
<dbReference type="Proteomes" id="UP000275267">
    <property type="component" value="Unassembled WGS sequence"/>
</dbReference>
<evidence type="ECO:0000313" key="3">
    <source>
        <dbReference type="Proteomes" id="UP000275267"/>
    </source>
</evidence>
<sequence>MAGEDAAGGGTAAVKKLPNEEEEDDDDELDNVPLAVSRAKKAGIASASKVKKEEDDDDEEDNLPISHSRAKKGNEKQKGTVNSNTKTSKVKKQEVESDDDDFMPTLQKKKNASAGASNAKASKVKKLKDEDLEDLKENKKRKKRVGVKEGAKMTIVKGEKVKKERKVYELPGQKHDPPADRDPLRIFYESLYEQIPTSDMAATWLMEWGLLPLDVARKFFEKKQGQKLKSPVKTTVSKRKPTSPTKTPASSAMKSVSAKKSAGKPTSQKKRKASSESDDDDDFVMAPKAKTKRQKACS</sequence>
<keyword evidence="3" id="KW-1185">Reference proteome</keyword>
<dbReference type="PANTHER" id="PTHR33828:SF2">
    <property type="entry name" value="NUCLEOLIN"/>
    <property type="match status" value="1"/>
</dbReference>
<feature type="region of interest" description="Disordered" evidence="1">
    <location>
        <begin position="1"/>
        <end position="151"/>
    </location>
</feature>
<proteinExistence type="predicted"/>
<organism evidence="2 3">
    <name type="scientific">Panicum miliaceum</name>
    <name type="common">Proso millet</name>
    <name type="synonym">Broomcorn millet</name>
    <dbReference type="NCBI Taxonomy" id="4540"/>
    <lineage>
        <taxon>Eukaryota</taxon>
        <taxon>Viridiplantae</taxon>
        <taxon>Streptophyta</taxon>
        <taxon>Embryophyta</taxon>
        <taxon>Tracheophyta</taxon>
        <taxon>Spermatophyta</taxon>
        <taxon>Magnoliopsida</taxon>
        <taxon>Liliopsida</taxon>
        <taxon>Poales</taxon>
        <taxon>Poaceae</taxon>
        <taxon>PACMAD clade</taxon>
        <taxon>Panicoideae</taxon>
        <taxon>Panicodae</taxon>
        <taxon>Paniceae</taxon>
        <taxon>Panicinae</taxon>
        <taxon>Panicum</taxon>
        <taxon>Panicum sect. Panicum</taxon>
    </lineage>
</organism>
<feature type="compositionally biased region" description="Low complexity" evidence="1">
    <location>
        <begin position="249"/>
        <end position="264"/>
    </location>
</feature>
<evidence type="ECO:0000256" key="1">
    <source>
        <dbReference type="SAM" id="MobiDB-lite"/>
    </source>
</evidence>
<accession>A0A3L6TIX1</accession>
<feature type="compositionally biased region" description="Acidic residues" evidence="1">
    <location>
        <begin position="20"/>
        <end position="30"/>
    </location>
</feature>
<feature type="region of interest" description="Disordered" evidence="1">
    <location>
        <begin position="222"/>
        <end position="298"/>
    </location>
</feature>